<dbReference type="GO" id="GO:0006357">
    <property type="term" value="P:regulation of transcription by RNA polymerase II"/>
    <property type="evidence" value="ECO:0007669"/>
    <property type="project" value="InterPro"/>
</dbReference>
<dbReference type="Proteomes" id="UP000444721">
    <property type="component" value="Unassembled WGS sequence"/>
</dbReference>
<evidence type="ECO:0000313" key="7">
    <source>
        <dbReference type="EMBL" id="KAF0978140.1"/>
    </source>
</evidence>
<evidence type="ECO:0000256" key="5">
    <source>
        <dbReference type="ARBA" id="ARBA00023242"/>
    </source>
</evidence>
<gene>
    <name evidence="6" type="primary">MED6</name>
    <name evidence="7" type="ORF">FDP41_002655</name>
</gene>
<dbReference type="Gene3D" id="3.10.450.580">
    <property type="entry name" value="Mediator complex, subunit Med6"/>
    <property type="match status" value="1"/>
</dbReference>
<sequence length="240" mass="27713">MDRKVSSSIFDTISGVNADMDDLLEEEDANDQALATKTWRDDFFLRNRPLMNEEIALEYFCNRTNPFYSKKSTEGIRYSIDSKRSKSPTLYIVKKEKVEKKDKNNPKLLNLYYIAAGIVYQSPSIYDVIQARSFNALNLLNQTFKEIQPFVEYSADDTTNLKSPAQPEDQNIEDEIYVASIPPYSMQMQNHVSKLIDMIDMQTNALIQEKQNRIQQQQQQFMANMPTSGGNEMMMAPNLQ</sequence>
<evidence type="ECO:0000256" key="2">
    <source>
        <dbReference type="ARBA" id="ARBA00007526"/>
    </source>
</evidence>
<keyword evidence="4 6" id="KW-0804">Transcription</keyword>
<accession>A0A6A5BWW0</accession>
<protein>
    <recommendedName>
        <fullName evidence="6">Mediator of RNA polymerase II transcription subunit 6</fullName>
    </recommendedName>
    <alternativeName>
        <fullName evidence="6">Mediator complex subunit 6</fullName>
    </alternativeName>
</protein>
<dbReference type="EMBL" id="VFQX01000030">
    <property type="protein sequence ID" value="KAF0978140.1"/>
    <property type="molecule type" value="Genomic_DNA"/>
</dbReference>
<comment type="subcellular location">
    <subcellularLocation>
        <location evidence="1 6">Nucleus</location>
    </subcellularLocation>
</comment>
<dbReference type="InterPro" id="IPR007018">
    <property type="entry name" value="Mediator_Med6"/>
</dbReference>
<dbReference type="InterPro" id="IPR038566">
    <property type="entry name" value="Mediator_Med6_sf"/>
</dbReference>
<keyword evidence="5 6" id="KW-0539">Nucleus</keyword>
<keyword evidence="8" id="KW-1185">Reference proteome</keyword>
<evidence type="ECO:0000256" key="1">
    <source>
        <dbReference type="ARBA" id="ARBA00004123"/>
    </source>
</evidence>
<comment type="subunit">
    <text evidence="6">Component of the Mediator complex.</text>
</comment>
<comment type="similarity">
    <text evidence="2 6">Belongs to the Mediator complex subunit 6 family.</text>
</comment>
<dbReference type="Pfam" id="PF04934">
    <property type="entry name" value="Med6"/>
    <property type="match status" value="1"/>
</dbReference>
<dbReference type="VEuPathDB" id="AmoebaDB:FDP41_002655"/>
<dbReference type="GO" id="GO:0016592">
    <property type="term" value="C:mediator complex"/>
    <property type="evidence" value="ECO:0007669"/>
    <property type="project" value="InterPro"/>
</dbReference>
<proteinExistence type="inferred from homology"/>
<keyword evidence="3 6" id="KW-0805">Transcription regulation</keyword>
<keyword evidence="6" id="KW-0010">Activator</keyword>
<evidence type="ECO:0000256" key="3">
    <source>
        <dbReference type="ARBA" id="ARBA00023015"/>
    </source>
</evidence>
<comment type="caution">
    <text evidence="7">The sequence shown here is derived from an EMBL/GenBank/DDBJ whole genome shotgun (WGS) entry which is preliminary data.</text>
</comment>
<evidence type="ECO:0000313" key="8">
    <source>
        <dbReference type="Proteomes" id="UP000444721"/>
    </source>
</evidence>
<comment type="function">
    <text evidence="6">Component of the Mediator complex, a coactivator involved in the regulated transcription of nearly all RNA polymerase II-dependent genes. Mediator functions as a bridge to convey information from gene-specific regulatory proteins to the basal RNA polymerase II transcription machinery. Mediator is recruited to promoters by direct interactions with regulatory proteins and serves as a scaffold for the assembly of a functional preinitiation complex with RNA polymerase II and the general transcription factors.</text>
</comment>
<evidence type="ECO:0000256" key="6">
    <source>
        <dbReference type="RuleBase" id="RU364143"/>
    </source>
</evidence>
<dbReference type="VEuPathDB" id="AmoebaDB:NF0061190"/>
<dbReference type="AlphaFoldDB" id="A0A6A5BWW0"/>
<dbReference type="GO" id="GO:0003712">
    <property type="term" value="F:transcription coregulator activity"/>
    <property type="evidence" value="ECO:0007669"/>
    <property type="project" value="InterPro"/>
</dbReference>
<reference evidence="7 8" key="1">
    <citation type="journal article" date="2019" name="Sci. Rep.">
        <title>Nanopore sequencing improves the draft genome of the human pathogenic amoeba Naegleria fowleri.</title>
        <authorList>
            <person name="Liechti N."/>
            <person name="Schurch N."/>
            <person name="Bruggmann R."/>
            <person name="Wittwer M."/>
        </authorList>
    </citation>
    <scope>NUCLEOTIDE SEQUENCE [LARGE SCALE GENOMIC DNA]</scope>
    <source>
        <strain evidence="7 8">ATCC 30894</strain>
    </source>
</reference>
<name>A0A6A5BWW0_NAEFO</name>
<dbReference type="OrthoDB" id="344220at2759"/>
<dbReference type="VEuPathDB" id="AmoebaDB:NfTy_057540"/>
<organism evidence="7 8">
    <name type="scientific">Naegleria fowleri</name>
    <name type="common">Brain eating amoeba</name>
    <dbReference type="NCBI Taxonomy" id="5763"/>
    <lineage>
        <taxon>Eukaryota</taxon>
        <taxon>Discoba</taxon>
        <taxon>Heterolobosea</taxon>
        <taxon>Tetramitia</taxon>
        <taxon>Eutetramitia</taxon>
        <taxon>Vahlkampfiidae</taxon>
        <taxon>Naegleria</taxon>
    </lineage>
</organism>
<evidence type="ECO:0000256" key="4">
    <source>
        <dbReference type="ARBA" id="ARBA00023163"/>
    </source>
</evidence>
<dbReference type="PANTHER" id="PTHR13104">
    <property type="entry name" value="MED-6-RELATED"/>
    <property type="match status" value="1"/>
</dbReference>